<evidence type="ECO:0000256" key="1">
    <source>
        <dbReference type="ARBA" id="ARBA00004651"/>
    </source>
</evidence>
<comment type="similarity">
    <text evidence="2">Belongs to the autoinducer-2 exporter (AI-2E) (TC 2.A.86) family.</text>
</comment>
<dbReference type="PANTHER" id="PTHR21716">
    <property type="entry name" value="TRANSMEMBRANE PROTEIN"/>
    <property type="match status" value="1"/>
</dbReference>
<dbReference type="PANTHER" id="PTHR21716:SF53">
    <property type="entry name" value="PERMEASE PERM-RELATED"/>
    <property type="match status" value="1"/>
</dbReference>
<feature type="transmembrane region" description="Helical" evidence="9">
    <location>
        <begin position="83"/>
        <end position="107"/>
    </location>
</feature>
<accession>A0A417Z0Q4</accession>
<feature type="transmembrane region" description="Helical" evidence="9">
    <location>
        <begin position="26"/>
        <end position="46"/>
    </location>
</feature>
<dbReference type="Pfam" id="PF01594">
    <property type="entry name" value="AI-2E_transport"/>
    <property type="match status" value="1"/>
</dbReference>
<dbReference type="Proteomes" id="UP000285376">
    <property type="component" value="Unassembled WGS sequence"/>
</dbReference>
<comment type="caution">
    <text evidence="10">The sequence shown here is derived from an EMBL/GenBank/DDBJ whole genome shotgun (WGS) entry which is preliminary data.</text>
</comment>
<keyword evidence="4" id="KW-1003">Cell membrane</keyword>
<comment type="subcellular location">
    <subcellularLocation>
        <location evidence="1">Cell membrane</location>
        <topology evidence="1">Multi-pass membrane protein</topology>
    </subcellularLocation>
</comment>
<evidence type="ECO:0000256" key="8">
    <source>
        <dbReference type="SAM" id="MobiDB-lite"/>
    </source>
</evidence>
<gene>
    <name evidence="10" type="ORF">D1832_13950</name>
</gene>
<feature type="transmembrane region" description="Helical" evidence="9">
    <location>
        <begin position="159"/>
        <end position="187"/>
    </location>
</feature>
<feature type="transmembrane region" description="Helical" evidence="9">
    <location>
        <begin position="257"/>
        <end position="280"/>
    </location>
</feature>
<evidence type="ECO:0000256" key="7">
    <source>
        <dbReference type="ARBA" id="ARBA00023136"/>
    </source>
</evidence>
<feature type="transmembrane region" description="Helical" evidence="9">
    <location>
        <begin position="287"/>
        <end position="303"/>
    </location>
</feature>
<evidence type="ECO:0000256" key="9">
    <source>
        <dbReference type="SAM" id="Phobius"/>
    </source>
</evidence>
<evidence type="ECO:0000256" key="3">
    <source>
        <dbReference type="ARBA" id="ARBA00022448"/>
    </source>
</evidence>
<dbReference type="GO" id="GO:0005886">
    <property type="term" value="C:plasma membrane"/>
    <property type="evidence" value="ECO:0007669"/>
    <property type="project" value="UniProtKB-SubCell"/>
</dbReference>
<evidence type="ECO:0000313" key="10">
    <source>
        <dbReference type="EMBL" id="RHW43930.1"/>
    </source>
</evidence>
<sequence length="414" mass="44079">MSASGSDARPDQGAPRLTIALDPRSVWRATWVVLGTLGVVAALGFISNSAGSAIFTILMAFFLAVAMEPAVRRLAKHMPRALATGVVVLTLGLAIAGFFAAFGSLLVSEIQALVTAAPGVVTDLVRYANEQFDTDYDINTMLSKVSLTPERVASYGSQLAGGVLGLVTSIVSTAFNTFVLVFFTCYISAGMPRLRTWIAGLFRPSQQRVVLTVWEVFVTKVGGYVAARCILATISATVHGTFMMIIGMPYWLALGLWTGLIAQFIPNIGTYISIVLPVLVGLTSDKPVNGLVILVFAIIYQQIENITIEPNISAKAVDVHPAVSFASALLGAQMFGLAGGILGVPMAATAMALLDLYKRRYEISDETRRAAERDARREVEGEGDDERPPGRDEEPPETSAADDAVAPYGATKAD</sequence>
<evidence type="ECO:0000256" key="2">
    <source>
        <dbReference type="ARBA" id="ARBA00009773"/>
    </source>
</evidence>
<reference evidence="10 11" key="1">
    <citation type="submission" date="2018-08" db="EMBL/GenBank/DDBJ databases">
        <title>Whole genome sequence analysis of Dermacoccus abyssi bacteria isolated from Deep Mariana trench Micromonospora spp reveals genes involved in the environmental adaptation and production of secondary metabolites.</title>
        <authorList>
            <person name="Abdel-Mageed W.M."/>
            <person name="Lehri B."/>
            <person name="Nouioui I."/>
            <person name="Goodfellow I."/>
            <person name="Jaspars M."/>
            <person name="Karlyshev A."/>
        </authorList>
    </citation>
    <scope>NUCLEOTIDE SEQUENCE [LARGE SCALE GENOMIC DNA]</scope>
    <source>
        <strain evidence="10 11">MT1.1</strain>
    </source>
</reference>
<proteinExistence type="inferred from homology"/>
<feature type="transmembrane region" description="Helical" evidence="9">
    <location>
        <begin position="229"/>
        <end position="251"/>
    </location>
</feature>
<dbReference type="RefSeq" id="WP_118914915.1">
    <property type="nucleotide sequence ID" value="NZ_CBCRVH010000020.1"/>
</dbReference>
<organism evidence="10 11">
    <name type="scientific">Dermacoccus abyssi</name>
    <dbReference type="NCBI Taxonomy" id="322596"/>
    <lineage>
        <taxon>Bacteria</taxon>
        <taxon>Bacillati</taxon>
        <taxon>Actinomycetota</taxon>
        <taxon>Actinomycetes</taxon>
        <taxon>Micrococcales</taxon>
        <taxon>Dermacoccaceae</taxon>
        <taxon>Dermacoccus</taxon>
    </lineage>
</organism>
<keyword evidence="3" id="KW-0813">Transport</keyword>
<dbReference type="EMBL" id="QWLM01000022">
    <property type="protein sequence ID" value="RHW43930.1"/>
    <property type="molecule type" value="Genomic_DNA"/>
</dbReference>
<feature type="compositionally biased region" description="Basic and acidic residues" evidence="8">
    <location>
        <begin position="367"/>
        <end position="393"/>
    </location>
</feature>
<keyword evidence="6 9" id="KW-1133">Transmembrane helix</keyword>
<evidence type="ECO:0000256" key="5">
    <source>
        <dbReference type="ARBA" id="ARBA00022692"/>
    </source>
</evidence>
<keyword evidence="7 9" id="KW-0472">Membrane</keyword>
<dbReference type="GO" id="GO:0055085">
    <property type="term" value="P:transmembrane transport"/>
    <property type="evidence" value="ECO:0007669"/>
    <property type="project" value="TreeGrafter"/>
</dbReference>
<feature type="region of interest" description="Disordered" evidence="8">
    <location>
        <begin position="367"/>
        <end position="414"/>
    </location>
</feature>
<evidence type="ECO:0000313" key="11">
    <source>
        <dbReference type="Proteomes" id="UP000285376"/>
    </source>
</evidence>
<feature type="transmembrane region" description="Helical" evidence="9">
    <location>
        <begin position="323"/>
        <end position="354"/>
    </location>
</feature>
<protein>
    <submittedName>
        <fullName evidence="10">AI-2E family transporter</fullName>
    </submittedName>
</protein>
<evidence type="ECO:0000256" key="4">
    <source>
        <dbReference type="ARBA" id="ARBA00022475"/>
    </source>
</evidence>
<dbReference type="AlphaFoldDB" id="A0A417Z0Q4"/>
<dbReference type="InterPro" id="IPR002549">
    <property type="entry name" value="AI-2E-like"/>
</dbReference>
<keyword evidence="5 9" id="KW-0812">Transmembrane</keyword>
<evidence type="ECO:0000256" key="6">
    <source>
        <dbReference type="ARBA" id="ARBA00022989"/>
    </source>
</evidence>
<name>A0A417Z0Q4_9MICO</name>